<dbReference type="InterPro" id="IPR001853">
    <property type="entry name" value="DSBA-like_thioredoxin_dom"/>
</dbReference>
<keyword evidence="3" id="KW-1185">Reference proteome</keyword>
<dbReference type="AlphaFoldDB" id="A7S8S9"/>
<dbReference type="Gene3D" id="3.40.30.10">
    <property type="entry name" value="Glutaredoxin"/>
    <property type="match status" value="1"/>
</dbReference>
<dbReference type="HOGENOM" id="CLU_069253_0_4_1"/>
<dbReference type="OrthoDB" id="1930760at2759"/>
<dbReference type="CDD" id="cd03024">
    <property type="entry name" value="DsbA_FrnE"/>
    <property type="match status" value="1"/>
</dbReference>
<dbReference type="Pfam" id="PF01323">
    <property type="entry name" value="DSBA"/>
    <property type="match status" value="1"/>
</dbReference>
<feature type="domain" description="DSBA-like thioredoxin" evidence="1">
    <location>
        <begin position="6"/>
        <end position="208"/>
    </location>
</feature>
<organism evidence="2 3">
    <name type="scientific">Nematostella vectensis</name>
    <name type="common">Starlet sea anemone</name>
    <dbReference type="NCBI Taxonomy" id="45351"/>
    <lineage>
        <taxon>Eukaryota</taxon>
        <taxon>Metazoa</taxon>
        <taxon>Cnidaria</taxon>
        <taxon>Anthozoa</taxon>
        <taxon>Hexacorallia</taxon>
        <taxon>Actiniaria</taxon>
        <taxon>Edwardsiidae</taxon>
        <taxon>Nematostella</taxon>
    </lineage>
</organism>
<accession>A7S8S9</accession>
<gene>
    <name evidence="2" type="ORF">NEMVEDRAFT_v1g208543</name>
</gene>
<dbReference type="InParanoid" id="A7S8S9"/>
<sequence length="218" mass="24442">MVQICIDAYSDLACPWCYVGKGHLDNAISQFTSSNPTTNIIVNWHPYIIDKNTAENGEKYINYNVRRWGGDGWTQSLRNSGRQIGLEFKNWQIWPNTLHAHRVVHLAGVQKGPAGQNMAKNVLFRMIYEEGENISDIDILIKAAGEIGLGRADSYLRSDEDVDIILFEDSQAKSKLRISGVPLFKIRGGTEVDHRPIVLSGAQQSGQFFKAFQTLMGD</sequence>
<reference evidence="2 3" key="1">
    <citation type="journal article" date="2007" name="Science">
        <title>Sea anemone genome reveals ancestral eumetazoan gene repertoire and genomic organization.</title>
        <authorList>
            <person name="Putnam N.H."/>
            <person name="Srivastava M."/>
            <person name="Hellsten U."/>
            <person name="Dirks B."/>
            <person name="Chapman J."/>
            <person name="Salamov A."/>
            <person name="Terry A."/>
            <person name="Shapiro H."/>
            <person name="Lindquist E."/>
            <person name="Kapitonov V.V."/>
            <person name="Jurka J."/>
            <person name="Genikhovich G."/>
            <person name="Grigoriev I.V."/>
            <person name="Lucas S.M."/>
            <person name="Steele R.E."/>
            <person name="Finnerty J.R."/>
            <person name="Technau U."/>
            <person name="Martindale M.Q."/>
            <person name="Rokhsar D.S."/>
        </authorList>
    </citation>
    <scope>NUCLEOTIDE SEQUENCE [LARGE SCALE GENOMIC DNA]</scope>
    <source>
        <strain evidence="3">CH2 X CH6</strain>
    </source>
</reference>
<dbReference type="KEGG" id="nve:5511562"/>
<evidence type="ECO:0000259" key="1">
    <source>
        <dbReference type="Pfam" id="PF01323"/>
    </source>
</evidence>
<dbReference type="Proteomes" id="UP000001593">
    <property type="component" value="Unassembled WGS sequence"/>
</dbReference>
<dbReference type="eggNOG" id="ENOG502S2Z6">
    <property type="taxonomic scope" value="Eukaryota"/>
</dbReference>
<dbReference type="STRING" id="45351.A7S8S9"/>
<protein>
    <recommendedName>
        <fullName evidence="1">DSBA-like thioredoxin domain-containing protein</fullName>
    </recommendedName>
</protein>
<dbReference type="EMBL" id="DS469599">
    <property type="protein sequence ID" value="EDO39921.1"/>
    <property type="molecule type" value="Genomic_DNA"/>
</dbReference>
<dbReference type="PhylomeDB" id="A7S8S9"/>
<dbReference type="PANTHER" id="PTHR13887:SF46">
    <property type="entry name" value="DSBA-LIKE THIOREDOXIN DOMAIN-CONTAINING PROTEIN"/>
    <property type="match status" value="1"/>
</dbReference>
<name>A7S8S9_NEMVE</name>
<dbReference type="InterPro" id="IPR036249">
    <property type="entry name" value="Thioredoxin-like_sf"/>
</dbReference>
<dbReference type="OMA" id="QKYAISG"/>
<dbReference type="PANTHER" id="PTHR13887">
    <property type="entry name" value="GLUTATHIONE S-TRANSFERASE KAPPA"/>
    <property type="match status" value="1"/>
</dbReference>
<evidence type="ECO:0000313" key="3">
    <source>
        <dbReference type="Proteomes" id="UP000001593"/>
    </source>
</evidence>
<dbReference type="GO" id="GO:0016491">
    <property type="term" value="F:oxidoreductase activity"/>
    <property type="evidence" value="ECO:0007669"/>
    <property type="project" value="InterPro"/>
</dbReference>
<dbReference type="SUPFAM" id="SSF52833">
    <property type="entry name" value="Thioredoxin-like"/>
    <property type="match status" value="1"/>
</dbReference>
<evidence type="ECO:0000313" key="2">
    <source>
        <dbReference type="EMBL" id="EDO39921.1"/>
    </source>
</evidence>
<proteinExistence type="predicted"/>